<dbReference type="InterPro" id="IPR044974">
    <property type="entry name" value="Disease_R_plants"/>
</dbReference>
<keyword evidence="2" id="KW-0611">Plant defense</keyword>
<dbReference type="Pfam" id="PF23598">
    <property type="entry name" value="LRR_14"/>
    <property type="match status" value="1"/>
</dbReference>
<dbReference type="Gene3D" id="3.80.10.10">
    <property type="entry name" value="Ribonuclease Inhibitor"/>
    <property type="match status" value="1"/>
</dbReference>
<evidence type="ECO:0000259" key="3">
    <source>
        <dbReference type="Pfam" id="PF23559"/>
    </source>
</evidence>
<name>A0A833TG73_JUGRE</name>
<dbReference type="SUPFAM" id="SSF52540">
    <property type="entry name" value="P-loop containing nucleoside triphosphate hydrolases"/>
    <property type="match status" value="1"/>
</dbReference>
<evidence type="ECO:0000259" key="4">
    <source>
        <dbReference type="Pfam" id="PF23598"/>
    </source>
</evidence>
<dbReference type="PANTHER" id="PTHR23155:SF1241">
    <property type="entry name" value="DISEASE RESISTANCE RPP13-LIKE PROTEIN 1-RELATED"/>
    <property type="match status" value="1"/>
</dbReference>
<evidence type="ECO:0000256" key="1">
    <source>
        <dbReference type="ARBA" id="ARBA00022737"/>
    </source>
</evidence>
<evidence type="ECO:0000313" key="5">
    <source>
        <dbReference type="EMBL" id="KAF5459106.1"/>
    </source>
</evidence>
<evidence type="ECO:0008006" key="8">
    <source>
        <dbReference type="Google" id="ProtNLM"/>
    </source>
</evidence>
<dbReference type="Gene3D" id="1.10.10.10">
    <property type="entry name" value="Winged helix-like DNA-binding domain superfamily/Winged helix DNA-binding domain"/>
    <property type="match status" value="1"/>
</dbReference>
<keyword evidence="1" id="KW-0677">Repeat</keyword>
<accession>A0A833TG73</accession>
<dbReference type="InterPro" id="IPR055414">
    <property type="entry name" value="LRR_R13L4/SHOC2-like"/>
</dbReference>
<dbReference type="GO" id="GO:0051707">
    <property type="term" value="P:response to other organism"/>
    <property type="evidence" value="ECO:0007669"/>
    <property type="project" value="UniProtKB-ARBA"/>
</dbReference>
<dbReference type="Gramene" id="Jr10_21610_p2">
    <property type="protein sequence ID" value="cds.Jr10_21610_p2"/>
    <property type="gene ID" value="Jr10_21610"/>
</dbReference>
<dbReference type="AlphaFoldDB" id="A0A833TG73"/>
<proteinExistence type="predicted"/>
<sequence>MKAIATHHLKLLPNDDCWSLFEKHAFRDGSSNADPEIKEIGTQIAKKCKGLPLAIKAIGDLLWSESSVERWMNILKSNLWDLSMEGTNILPALRLSYKYLPSYLKRCFAYCSIFPKDYIFKKDQLVLLWMAEGFLQQSEIETMEEVGNRYFHSLVSRSLFQQSSCVTKSGFIMHDLVNDLAKFVAGQFGTDSLKTIGKMTRYVSYFPESWYKVHYIEDNLLKAKQLRTFLALDFEGRSTVMHRKIKIPTTILMCLRVLSLRIGSRTTKLPDSIGKMKYLRYLDVFGLSIKGLPNSICNLCNLQTLKLSWCLDLDRLPRDMWKLINLRHLEIDNTNRLKEMPLKMGRLQCLQTLTKFVVNKQDSGSRIGELEKLINLQGNLFIQNLQHVRSSDDAFNARLKDKAYL</sequence>
<dbReference type="InterPro" id="IPR036388">
    <property type="entry name" value="WH-like_DNA-bd_sf"/>
</dbReference>
<dbReference type="EMBL" id="LIHL02000010">
    <property type="protein sequence ID" value="KAF5459106.1"/>
    <property type="molecule type" value="Genomic_DNA"/>
</dbReference>
<gene>
    <name evidence="6" type="ORF">F2P56_023087</name>
    <name evidence="5" type="ORF">F2P56_023088</name>
</gene>
<dbReference type="SUPFAM" id="SSF52058">
    <property type="entry name" value="L domain-like"/>
    <property type="match status" value="1"/>
</dbReference>
<dbReference type="InterPro" id="IPR027417">
    <property type="entry name" value="P-loop_NTPase"/>
</dbReference>
<dbReference type="FunFam" id="1.10.10.10:FF:000322">
    <property type="entry name" value="Probable disease resistance protein At1g63360"/>
    <property type="match status" value="1"/>
</dbReference>
<evidence type="ECO:0000313" key="6">
    <source>
        <dbReference type="EMBL" id="KAF5459107.1"/>
    </source>
</evidence>
<dbReference type="Proteomes" id="UP000619265">
    <property type="component" value="Unassembled WGS sequence"/>
</dbReference>
<organism evidence="5 7">
    <name type="scientific">Juglans regia</name>
    <name type="common">English walnut</name>
    <dbReference type="NCBI Taxonomy" id="51240"/>
    <lineage>
        <taxon>Eukaryota</taxon>
        <taxon>Viridiplantae</taxon>
        <taxon>Streptophyta</taxon>
        <taxon>Embryophyta</taxon>
        <taxon>Tracheophyta</taxon>
        <taxon>Spermatophyta</taxon>
        <taxon>Magnoliopsida</taxon>
        <taxon>eudicotyledons</taxon>
        <taxon>Gunneridae</taxon>
        <taxon>Pentapetalae</taxon>
        <taxon>rosids</taxon>
        <taxon>fabids</taxon>
        <taxon>Fagales</taxon>
        <taxon>Juglandaceae</taxon>
        <taxon>Juglans</taxon>
    </lineage>
</organism>
<reference evidence="5" key="2">
    <citation type="submission" date="2020-03" db="EMBL/GenBank/DDBJ databases">
        <title>Walnut 2.0.</title>
        <authorList>
            <person name="Marrano A."/>
            <person name="Britton M."/>
            <person name="Zimin A.V."/>
            <person name="Zaini P.A."/>
            <person name="Workman R."/>
            <person name="Puiu D."/>
            <person name="Bianco L."/>
            <person name="Allen B.J."/>
            <person name="Troggio M."/>
            <person name="Leslie C.A."/>
            <person name="Timp W."/>
            <person name="Dendekar A."/>
            <person name="Salzberg S.L."/>
            <person name="Neale D.B."/>
        </authorList>
    </citation>
    <scope>NUCLEOTIDE SEQUENCE</scope>
    <source>
        <tissue evidence="5">Leaves</tissue>
    </source>
</reference>
<dbReference type="Gramene" id="Jr10_21620_p2">
    <property type="protein sequence ID" value="cds.Jr10_21620_p2"/>
    <property type="gene ID" value="Jr10_21620"/>
</dbReference>
<feature type="domain" description="Disease resistance protein winged helix" evidence="3">
    <location>
        <begin position="113"/>
        <end position="181"/>
    </location>
</feature>
<comment type="caution">
    <text evidence="5">The sequence shown here is derived from an EMBL/GenBank/DDBJ whole genome shotgun (WGS) entry which is preliminary data.</text>
</comment>
<feature type="domain" description="Disease resistance R13L4/SHOC-2-like LRR" evidence="4">
    <location>
        <begin position="249"/>
        <end position="377"/>
    </location>
</feature>
<dbReference type="InterPro" id="IPR032675">
    <property type="entry name" value="LRR_dom_sf"/>
</dbReference>
<dbReference type="Gene3D" id="1.10.8.430">
    <property type="entry name" value="Helical domain of apoptotic protease-activating factors"/>
    <property type="match status" value="1"/>
</dbReference>
<dbReference type="GO" id="GO:0043531">
    <property type="term" value="F:ADP binding"/>
    <property type="evidence" value="ECO:0007669"/>
    <property type="project" value="InterPro"/>
</dbReference>
<dbReference type="PRINTS" id="PR00364">
    <property type="entry name" value="DISEASERSIST"/>
</dbReference>
<dbReference type="InterPro" id="IPR058922">
    <property type="entry name" value="WHD_DRP"/>
</dbReference>
<dbReference type="EMBL" id="LIHL02000010">
    <property type="protein sequence ID" value="KAF5459107.1"/>
    <property type="molecule type" value="Genomic_DNA"/>
</dbReference>
<dbReference type="Pfam" id="PF23559">
    <property type="entry name" value="WHD_DRP"/>
    <property type="match status" value="1"/>
</dbReference>
<evidence type="ECO:0000313" key="7">
    <source>
        <dbReference type="Proteomes" id="UP000619265"/>
    </source>
</evidence>
<dbReference type="PANTHER" id="PTHR23155">
    <property type="entry name" value="DISEASE RESISTANCE PROTEIN RP"/>
    <property type="match status" value="1"/>
</dbReference>
<dbReference type="GO" id="GO:0006952">
    <property type="term" value="P:defense response"/>
    <property type="evidence" value="ECO:0007669"/>
    <property type="project" value="UniProtKB-KW"/>
</dbReference>
<evidence type="ECO:0000256" key="2">
    <source>
        <dbReference type="ARBA" id="ARBA00022821"/>
    </source>
</evidence>
<dbReference type="InterPro" id="IPR042197">
    <property type="entry name" value="Apaf_helical"/>
</dbReference>
<protein>
    <recommendedName>
        <fullName evidence="8">Disease resistance RPP13-like protein 1</fullName>
    </recommendedName>
</protein>
<reference evidence="5" key="1">
    <citation type="submission" date="2015-10" db="EMBL/GenBank/DDBJ databases">
        <authorList>
            <person name="Martinez-Garcia P.J."/>
            <person name="Crepeau M.W."/>
            <person name="Puiu D."/>
            <person name="Gonzalez-Ibeas D."/>
            <person name="Whalen J."/>
            <person name="Stevens K."/>
            <person name="Paul R."/>
            <person name="Butterfield T."/>
            <person name="Britton M."/>
            <person name="Reagan R."/>
            <person name="Chakraborty S."/>
            <person name="Walawage S.L."/>
            <person name="Vasquez-Gross H.A."/>
            <person name="Cardeno C."/>
            <person name="Famula R."/>
            <person name="Pratt K."/>
            <person name="Kuruganti S."/>
            <person name="Aradhya M.K."/>
            <person name="Leslie C.A."/>
            <person name="Dandekar A.M."/>
            <person name="Salzberg S.L."/>
            <person name="Wegrzyn J.L."/>
            <person name="Langley C.H."/>
            <person name="Neale D.B."/>
        </authorList>
    </citation>
    <scope>NUCLEOTIDE SEQUENCE</scope>
    <source>
        <tissue evidence="5">Leaves</tissue>
    </source>
</reference>